<proteinExistence type="predicted"/>
<feature type="region of interest" description="Disordered" evidence="1">
    <location>
        <begin position="1"/>
        <end position="23"/>
    </location>
</feature>
<dbReference type="Proteomes" id="UP000006402">
    <property type="component" value="Unassembled WGS sequence"/>
</dbReference>
<dbReference type="AlphaFoldDB" id="A0AAV3GR09"/>
<protein>
    <submittedName>
        <fullName evidence="2">Uncharacterized protein</fullName>
    </submittedName>
</protein>
<evidence type="ECO:0000313" key="3">
    <source>
        <dbReference type="Proteomes" id="UP000006402"/>
    </source>
</evidence>
<name>A0AAV3GR09_ENTFC</name>
<sequence>MATPLLGGGDGERRRRDDMKEESKIGILNENNYTRLIIETEEGEKVAEVTLTDATPADGYRIRLTPKYD</sequence>
<organism evidence="2 3">
    <name type="scientific">Enterococcus faecium R496</name>
    <dbReference type="NCBI Taxonomy" id="1134836"/>
    <lineage>
        <taxon>Bacteria</taxon>
        <taxon>Bacillati</taxon>
        <taxon>Bacillota</taxon>
        <taxon>Bacilli</taxon>
        <taxon>Lactobacillales</taxon>
        <taxon>Enterococcaceae</taxon>
        <taxon>Enterococcus</taxon>
    </lineage>
</organism>
<gene>
    <name evidence="2" type="ORF">HMPREF1378_03262</name>
</gene>
<comment type="caution">
    <text evidence="2">The sequence shown here is derived from an EMBL/GenBank/DDBJ whole genome shotgun (WGS) entry which is preliminary data.</text>
</comment>
<reference evidence="2 3" key="1">
    <citation type="submission" date="2012-04" db="EMBL/GenBank/DDBJ databases">
        <authorList>
            <person name="Weinstock G."/>
            <person name="Sodergren E."/>
            <person name="Lobos E.A."/>
            <person name="Fulton L."/>
            <person name="Fulton R."/>
            <person name="Courtney L."/>
            <person name="Fronick C."/>
            <person name="O'Laughlin M."/>
            <person name="Godfrey J."/>
            <person name="Wilson R.M."/>
            <person name="Miner T."/>
            <person name="Farmer C."/>
            <person name="Delehaunty K."/>
            <person name="Cordes M."/>
            <person name="Minx P."/>
            <person name="Tomlinson C."/>
            <person name="Chen J."/>
            <person name="Wollam A."/>
            <person name="Pepin K.H."/>
            <person name="Bhonagiri V."/>
            <person name="Zhang X."/>
            <person name="Suruliraj S."/>
            <person name="Warren W."/>
            <person name="Mitreva M."/>
            <person name="Mardis E.R."/>
            <person name="Wilson R.K."/>
        </authorList>
    </citation>
    <scope>NUCLEOTIDE SEQUENCE [LARGE SCALE GENOMIC DNA]</scope>
    <source>
        <strain evidence="2 3">R496</strain>
    </source>
</reference>
<accession>A0AAV3GR09</accession>
<evidence type="ECO:0000313" key="2">
    <source>
        <dbReference type="EMBL" id="EJX47344.1"/>
    </source>
</evidence>
<evidence type="ECO:0000256" key="1">
    <source>
        <dbReference type="SAM" id="MobiDB-lite"/>
    </source>
</evidence>
<dbReference type="EMBL" id="AMAH01000291">
    <property type="protein sequence ID" value="EJX47344.1"/>
    <property type="molecule type" value="Genomic_DNA"/>
</dbReference>
<feature type="compositionally biased region" description="Basic and acidic residues" evidence="1">
    <location>
        <begin position="10"/>
        <end position="23"/>
    </location>
</feature>